<dbReference type="OrthoDB" id="19849at2"/>
<keyword evidence="3" id="KW-1134">Transmembrane beta strand</keyword>
<dbReference type="PANTHER" id="PTHR35093">
    <property type="entry name" value="OUTER MEMBRANE PROTEIN NMB0088-RELATED"/>
    <property type="match status" value="1"/>
</dbReference>
<evidence type="ECO:0000256" key="7">
    <source>
        <dbReference type="ARBA" id="ARBA00023237"/>
    </source>
</evidence>
<dbReference type="GO" id="GO:0009279">
    <property type="term" value="C:cell outer membrane"/>
    <property type="evidence" value="ECO:0007669"/>
    <property type="project" value="UniProtKB-SubCell"/>
</dbReference>
<evidence type="ECO:0000256" key="8">
    <source>
        <dbReference type="SAM" id="SignalP"/>
    </source>
</evidence>
<keyword evidence="5 8" id="KW-0732">Signal</keyword>
<dbReference type="Pfam" id="PF03349">
    <property type="entry name" value="Toluene_X"/>
    <property type="match status" value="1"/>
</dbReference>
<gene>
    <name evidence="9" type="ORF">EV695_1050</name>
</gene>
<keyword evidence="10" id="KW-1185">Reference proteome</keyword>
<accession>A0A4R1FB56</accession>
<reference evidence="9 10" key="1">
    <citation type="submission" date="2019-03" db="EMBL/GenBank/DDBJ databases">
        <title>Genomic Encyclopedia of Type Strains, Phase IV (KMG-IV): sequencing the most valuable type-strain genomes for metagenomic binning, comparative biology and taxonomic classification.</title>
        <authorList>
            <person name="Goeker M."/>
        </authorList>
    </citation>
    <scope>NUCLEOTIDE SEQUENCE [LARGE SCALE GENOMIC DNA]</scope>
    <source>
        <strain evidence="9 10">DSM 24830</strain>
    </source>
</reference>
<feature type="chain" id="PRO_5020317460" evidence="8">
    <location>
        <begin position="28"/>
        <end position="465"/>
    </location>
</feature>
<dbReference type="Gene3D" id="2.40.160.60">
    <property type="entry name" value="Outer membrane protein transport protein (OMPP1/FadL/TodX)"/>
    <property type="match status" value="1"/>
</dbReference>
<proteinExistence type="inferred from homology"/>
<comment type="similarity">
    <text evidence="2">Belongs to the OmpP1/FadL family.</text>
</comment>
<keyword evidence="4" id="KW-0812">Transmembrane</keyword>
<dbReference type="AlphaFoldDB" id="A0A4R1FB56"/>
<dbReference type="EMBL" id="SMFQ01000002">
    <property type="protein sequence ID" value="TCJ89188.1"/>
    <property type="molecule type" value="Genomic_DNA"/>
</dbReference>
<feature type="signal peptide" evidence="8">
    <location>
        <begin position="1"/>
        <end position="27"/>
    </location>
</feature>
<sequence length="465" mass="50372">MPIKITLNKAVLFSTLPLLFASQTAYSAGFALIENSAAGMGKAFAGAAAAAEDASTVWFNPAGMDYLGKSLDGKSLVTQAGHIVSAKTKYTDKGSTAPAALNAQLGGVDENKRITSFIPNLYYVKPVNEKLHFGLGINGPFGSKTDYDKDWYGRYQSTLTDLLSININPALSWKASDKLSLGAGVSAQYVKLTSLSAAIDSAGFCRSAAIQTGNSDLFSGCNAVYPNAAQPETDSYNELTGDSIAFGYNLGLLYQPTDKTRLGLSYRSKVKHDVDGEVKFDLDPGLTAVSLNGVPQLQDRDVKASVELPDSLSFSVAHKVNDKLELLGDITWTGWSSFQELKVTEVDGVTEVSTTPEEWEDVYRISVGANYKYNEKLTLRTGVAYDEEPIPSAELRTPRIPGNDRTWISFGAGYKWSKNLDLDFGYSHLFLKETAIDNPGENGYAVRGTYKSSVDILSAQLNYKF</sequence>
<evidence type="ECO:0000256" key="2">
    <source>
        <dbReference type="ARBA" id="ARBA00008163"/>
    </source>
</evidence>
<evidence type="ECO:0000313" key="9">
    <source>
        <dbReference type="EMBL" id="TCJ89188.1"/>
    </source>
</evidence>
<dbReference type="Proteomes" id="UP000294887">
    <property type="component" value="Unassembled WGS sequence"/>
</dbReference>
<organism evidence="9 10">
    <name type="scientific">Cocleimonas flava</name>
    <dbReference type="NCBI Taxonomy" id="634765"/>
    <lineage>
        <taxon>Bacteria</taxon>
        <taxon>Pseudomonadati</taxon>
        <taxon>Pseudomonadota</taxon>
        <taxon>Gammaproteobacteria</taxon>
        <taxon>Thiotrichales</taxon>
        <taxon>Thiotrichaceae</taxon>
        <taxon>Cocleimonas</taxon>
    </lineage>
</organism>
<evidence type="ECO:0000256" key="3">
    <source>
        <dbReference type="ARBA" id="ARBA00022452"/>
    </source>
</evidence>
<dbReference type="PANTHER" id="PTHR35093:SF8">
    <property type="entry name" value="OUTER MEMBRANE PROTEIN NMB0088-RELATED"/>
    <property type="match status" value="1"/>
</dbReference>
<evidence type="ECO:0000256" key="1">
    <source>
        <dbReference type="ARBA" id="ARBA00004571"/>
    </source>
</evidence>
<protein>
    <submittedName>
        <fullName evidence="9">Long-chain fatty acid transport protein</fullName>
    </submittedName>
</protein>
<comment type="caution">
    <text evidence="9">The sequence shown here is derived from an EMBL/GenBank/DDBJ whole genome shotgun (WGS) entry which is preliminary data.</text>
</comment>
<comment type="subcellular location">
    <subcellularLocation>
        <location evidence="1">Cell outer membrane</location>
        <topology evidence="1">Multi-pass membrane protein</topology>
    </subcellularLocation>
</comment>
<keyword evidence="7" id="KW-0998">Cell outer membrane</keyword>
<keyword evidence="6" id="KW-0472">Membrane</keyword>
<evidence type="ECO:0000256" key="6">
    <source>
        <dbReference type="ARBA" id="ARBA00023136"/>
    </source>
</evidence>
<evidence type="ECO:0000256" key="4">
    <source>
        <dbReference type="ARBA" id="ARBA00022692"/>
    </source>
</evidence>
<dbReference type="SUPFAM" id="SSF56935">
    <property type="entry name" value="Porins"/>
    <property type="match status" value="1"/>
</dbReference>
<name>A0A4R1FB56_9GAMM</name>
<evidence type="ECO:0000313" key="10">
    <source>
        <dbReference type="Proteomes" id="UP000294887"/>
    </source>
</evidence>
<dbReference type="InterPro" id="IPR005017">
    <property type="entry name" value="OMPP1/FadL/TodX"/>
</dbReference>
<dbReference type="RefSeq" id="WP_131904834.1">
    <property type="nucleotide sequence ID" value="NZ_BAAAFU010000008.1"/>
</dbReference>
<dbReference type="GO" id="GO:0015483">
    <property type="term" value="F:long-chain fatty acid transporting porin activity"/>
    <property type="evidence" value="ECO:0007669"/>
    <property type="project" value="TreeGrafter"/>
</dbReference>
<evidence type="ECO:0000256" key="5">
    <source>
        <dbReference type="ARBA" id="ARBA00022729"/>
    </source>
</evidence>